<protein>
    <submittedName>
        <fullName evidence="1">Uncharacterized protein</fullName>
    </submittedName>
</protein>
<organism evidence="1 2">
    <name type="scientific">Pseudomonas phage phiPsa315</name>
    <dbReference type="NCBI Taxonomy" id="1460363"/>
    <lineage>
        <taxon>Viruses</taxon>
        <taxon>Duplodnaviria</taxon>
        <taxon>Heunggongvirae</taxon>
        <taxon>Uroviricota</taxon>
        <taxon>Caudoviricetes</taxon>
        <taxon>Vandenendeviridae</taxon>
        <taxon>Gorskivirinae</taxon>
        <taxon>Otagovirus</taxon>
        <taxon>Otagovirus psa315</taxon>
    </lineage>
</organism>
<dbReference type="EMBL" id="MT670419">
    <property type="protein sequence ID" value="QNO00284.1"/>
    <property type="molecule type" value="Genomic_DNA"/>
</dbReference>
<evidence type="ECO:0000313" key="1">
    <source>
        <dbReference type="EMBL" id="QNO00284.1"/>
    </source>
</evidence>
<gene>
    <name evidence="1" type="ORF">phiPsa315_086</name>
</gene>
<name>A0A7G9V1X8_9CAUD</name>
<reference evidence="1 2" key="1">
    <citation type="submission" date="2020-06" db="EMBL/GenBank/DDBJ databases">
        <title>Characterization of Pseudomonas phiPsa374-like phages.</title>
        <authorList>
            <person name="Warring S."/>
            <person name="Malone L.M."/>
            <person name="Easingwood R.A."/>
            <person name="Rigano L."/>
            <person name="Frampton R.A."/>
            <person name="Lopez Acedo E."/>
            <person name="Templeton M.D."/>
            <person name="Kleffmann T."/>
            <person name="Bostina M."/>
            <person name="Fineran P.C."/>
        </authorList>
    </citation>
    <scope>NUCLEOTIDE SEQUENCE [LARGE SCALE GENOMIC DNA]</scope>
</reference>
<dbReference type="Proteomes" id="UP000516132">
    <property type="component" value="Segment"/>
</dbReference>
<evidence type="ECO:0000313" key="2">
    <source>
        <dbReference type="Proteomes" id="UP000516132"/>
    </source>
</evidence>
<keyword evidence="2" id="KW-1185">Reference proteome</keyword>
<accession>A0A7G9V1X8</accession>
<proteinExistence type="predicted"/>
<sequence length="122" mass="13656">MFPYETEFGTTILGVKDAYVSCPDGSHITCTIVTTGGHFGDKEVELPFTATPNDPMKHGVEIYNFLKKKKTTKKYVKPKPTLLELKDEFDELMVDITLGLASDEELARAKELRVMIKELSAV</sequence>